<name>A0ABX0UX60_9HYPH</name>
<feature type="region of interest" description="Disordered" evidence="1">
    <location>
        <begin position="50"/>
        <end position="89"/>
    </location>
</feature>
<protein>
    <submittedName>
        <fullName evidence="3">Uncharacterized protein</fullName>
    </submittedName>
</protein>
<sequence length="89" mass="9336">MRQASKGHGRTGTETAMPPEGRRKGPGRFLSALVIGVLMVALAACAAQRPVRSARGGIGKPPPERAPVEYTQSRSGPLITPDTDPFAID</sequence>
<gene>
    <name evidence="3" type="ORF">FHS82_000677</name>
</gene>
<reference evidence="3 4" key="1">
    <citation type="submission" date="2020-03" db="EMBL/GenBank/DDBJ databases">
        <title>Genomic Encyclopedia of Type Strains, Phase IV (KMG-IV): sequencing the most valuable type-strain genomes for metagenomic binning, comparative biology and taxonomic classification.</title>
        <authorList>
            <person name="Goeker M."/>
        </authorList>
    </citation>
    <scope>NUCLEOTIDE SEQUENCE [LARGE SCALE GENOMIC DNA]</scope>
    <source>
        <strain evidence="3 4">DSM 103870</strain>
    </source>
</reference>
<organism evidence="3 4">
    <name type="scientific">Pseudochelatococcus lubricantis</name>
    <dbReference type="NCBI Taxonomy" id="1538102"/>
    <lineage>
        <taxon>Bacteria</taxon>
        <taxon>Pseudomonadati</taxon>
        <taxon>Pseudomonadota</taxon>
        <taxon>Alphaproteobacteria</taxon>
        <taxon>Hyphomicrobiales</taxon>
        <taxon>Chelatococcaceae</taxon>
        <taxon>Pseudochelatococcus</taxon>
    </lineage>
</organism>
<evidence type="ECO:0000256" key="1">
    <source>
        <dbReference type="SAM" id="MobiDB-lite"/>
    </source>
</evidence>
<feature type="region of interest" description="Disordered" evidence="1">
    <location>
        <begin position="1"/>
        <end position="27"/>
    </location>
</feature>
<comment type="caution">
    <text evidence="3">The sequence shown here is derived from an EMBL/GenBank/DDBJ whole genome shotgun (WGS) entry which is preliminary data.</text>
</comment>
<evidence type="ECO:0000313" key="4">
    <source>
        <dbReference type="Proteomes" id="UP001429580"/>
    </source>
</evidence>
<accession>A0ABX0UX60</accession>
<dbReference type="EMBL" id="JAASQI010000001">
    <property type="protein sequence ID" value="NIJ56864.1"/>
    <property type="molecule type" value="Genomic_DNA"/>
</dbReference>
<keyword evidence="2" id="KW-1133">Transmembrane helix</keyword>
<keyword evidence="2" id="KW-0812">Transmembrane</keyword>
<keyword evidence="4" id="KW-1185">Reference proteome</keyword>
<proteinExistence type="predicted"/>
<dbReference type="Proteomes" id="UP001429580">
    <property type="component" value="Unassembled WGS sequence"/>
</dbReference>
<evidence type="ECO:0000313" key="3">
    <source>
        <dbReference type="EMBL" id="NIJ56864.1"/>
    </source>
</evidence>
<feature type="transmembrane region" description="Helical" evidence="2">
    <location>
        <begin position="29"/>
        <end position="47"/>
    </location>
</feature>
<evidence type="ECO:0000256" key="2">
    <source>
        <dbReference type="SAM" id="Phobius"/>
    </source>
</evidence>
<keyword evidence="2" id="KW-0472">Membrane</keyword>